<dbReference type="EMBL" id="CAHPRB010000034">
    <property type="protein sequence ID" value="CAB5614514.1"/>
    <property type="molecule type" value="Genomic_DNA"/>
</dbReference>
<keyword evidence="1" id="KW-1133">Transmembrane helix</keyword>
<feature type="transmembrane region" description="Helical" evidence="1">
    <location>
        <begin position="169"/>
        <end position="190"/>
    </location>
</feature>
<evidence type="ECO:0000313" key="2">
    <source>
        <dbReference type="EMBL" id="CAB5614514.1"/>
    </source>
</evidence>
<dbReference type="RefSeq" id="WP_137379105.1">
    <property type="nucleotide sequence ID" value="NZ_CAHPRB010000034.1"/>
</dbReference>
<dbReference type="Proteomes" id="UP000835792">
    <property type="component" value="Unassembled WGS sequence"/>
</dbReference>
<proteinExistence type="predicted"/>
<reference evidence="2" key="1">
    <citation type="submission" date="2020-05" db="EMBL/GenBank/DDBJ databases">
        <authorList>
            <person name="Delgado-Blas J."/>
        </authorList>
    </citation>
    <scope>NUCLEOTIDE SEQUENCE</scope>
    <source>
        <strain evidence="2">BB1468</strain>
    </source>
</reference>
<comment type="caution">
    <text evidence="2">The sequence shown here is derived from an EMBL/GenBank/DDBJ whole genome shotgun (WGS) entry which is preliminary data.</text>
</comment>
<gene>
    <name evidence="2" type="ORF">GHA_04974</name>
</gene>
<protein>
    <recommendedName>
        <fullName evidence="4">DUF4878 domain-containing protein</fullName>
    </recommendedName>
</protein>
<evidence type="ECO:0000313" key="3">
    <source>
        <dbReference type="Proteomes" id="UP000835792"/>
    </source>
</evidence>
<name>A0ABM8MQD3_9ENTR</name>
<organism evidence="2 3">
    <name type="scientific">Citrobacter youngae</name>
    <dbReference type="NCBI Taxonomy" id="133448"/>
    <lineage>
        <taxon>Bacteria</taxon>
        <taxon>Pseudomonadati</taxon>
        <taxon>Pseudomonadota</taxon>
        <taxon>Gammaproteobacteria</taxon>
        <taxon>Enterobacterales</taxon>
        <taxon>Enterobacteriaceae</taxon>
        <taxon>Citrobacter</taxon>
        <taxon>Citrobacter freundii complex</taxon>
    </lineage>
</organism>
<evidence type="ECO:0008006" key="4">
    <source>
        <dbReference type="Google" id="ProtNLM"/>
    </source>
</evidence>
<sequence>MPQNMSTSSTGSCTLISLKKRLLDLNECQDIPFTIQEDSDDLIVIYNYVDANWSNIYDAGGLKESFQIRLVFDDVGKQVGYQEKSTSAEWEVGPEKIGFKKEFQLGRRKEFKLGGGWGLKENGELGKIYSYDFESSSVMGPLFNVIKESGWRIKSTFSAGKKRSAKWKVFACLAFVAILTISILSFIFFMTTGVKEAARAEIDLLRDNSYILAYAQTASEMREKITSEDFNLAMKSYNFENIEDYSFNNISVEGNRGVLSGSVTFNDGNLFDITIIMIQEESMWKMLSVDIR</sequence>
<keyword evidence="1" id="KW-0472">Membrane</keyword>
<keyword evidence="3" id="KW-1185">Reference proteome</keyword>
<evidence type="ECO:0000256" key="1">
    <source>
        <dbReference type="SAM" id="Phobius"/>
    </source>
</evidence>
<accession>A0ABM8MQD3</accession>
<dbReference type="GeneID" id="83648086"/>
<keyword evidence="1" id="KW-0812">Transmembrane</keyword>